<reference evidence="3" key="1">
    <citation type="submission" date="2017-04" db="EMBL/GenBank/DDBJ databases">
        <title>Function of individual gut microbiota members based on whole genome sequencing of pure cultures obtained from chicken caecum.</title>
        <authorList>
            <person name="Medvecky M."/>
            <person name="Cejkova D."/>
            <person name="Polansky O."/>
            <person name="Karasova D."/>
            <person name="Kubasova T."/>
            <person name="Cizek A."/>
            <person name="Rychlik I."/>
        </authorList>
    </citation>
    <scope>NUCLEOTIDE SEQUENCE [LARGE SCALE GENOMIC DNA]</scope>
    <source>
        <strain evidence="3">An5</strain>
    </source>
</reference>
<dbReference type="EMBL" id="NFIE01000004">
    <property type="protein sequence ID" value="OUN89306.1"/>
    <property type="molecule type" value="Genomic_DNA"/>
</dbReference>
<dbReference type="Proteomes" id="UP000195781">
    <property type="component" value="Unassembled WGS sequence"/>
</dbReference>
<evidence type="ECO:0000259" key="1">
    <source>
        <dbReference type="PROSITE" id="PS50075"/>
    </source>
</evidence>
<organism evidence="2 3">
    <name type="scientific">[Collinsella] massiliensis</name>
    <dbReference type="NCBI Taxonomy" id="1232426"/>
    <lineage>
        <taxon>Bacteria</taxon>
        <taxon>Bacillati</taxon>
        <taxon>Actinomycetota</taxon>
        <taxon>Coriobacteriia</taxon>
        <taxon>Coriobacteriales</taxon>
        <taxon>Coriobacteriaceae</taxon>
        <taxon>Enorma</taxon>
    </lineage>
</organism>
<dbReference type="SUPFAM" id="SSF47336">
    <property type="entry name" value="ACP-like"/>
    <property type="match status" value="1"/>
</dbReference>
<accession>A0A1Y3XUM7</accession>
<dbReference type="RefSeq" id="WP_019239074.1">
    <property type="nucleotide sequence ID" value="NZ_CABKRW010000079.1"/>
</dbReference>
<protein>
    <recommendedName>
        <fullName evidence="1">Carrier domain-containing protein</fullName>
    </recommendedName>
</protein>
<sequence>MTKDEIIAKLIEDAAIVYKADASTLAADTDISATLGTNSLNRMGMCAMIENHFDVVIPLAEFGTYKTFQDLADMIAEQDA</sequence>
<dbReference type="AlphaFoldDB" id="A0A1Y3XUM7"/>
<comment type="caution">
    <text evidence="2">The sequence shown here is derived from an EMBL/GenBank/DDBJ whole genome shotgun (WGS) entry which is preliminary data.</text>
</comment>
<evidence type="ECO:0000313" key="3">
    <source>
        <dbReference type="Proteomes" id="UP000195781"/>
    </source>
</evidence>
<feature type="domain" description="Carrier" evidence="1">
    <location>
        <begin position="1"/>
        <end position="79"/>
    </location>
</feature>
<gene>
    <name evidence="2" type="ORF">B5G02_02165</name>
</gene>
<dbReference type="Gene3D" id="1.10.1200.10">
    <property type="entry name" value="ACP-like"/>
    <property type="match status" value="1"/>
</dbReference>
<dbReference type="InterPro" id="IPR009081">
    <property type="entry name" value="PP-bd_ACP"/>
</dbReference>
<dbReference type="PROSITE" id="PS50075">
    <property type="entry name" value="CARRIER"/>
    <property type="match status" value="1"/>
</dbReference>
<dbReference type="Pfam" id="PF00550">
    <property type="entry name" value="PP-binding"/>
    <property type="match status" value="1"/>
</dbReference>
<keyword evidence="3" id="KW-1185">Reference proteome</keyword>
<dbReference type="OrthoDB" id="287644at2"/>
<evidence type="ECO:0000313" key="2">
    <source>
        <dbReference type="EMBL" id="OUN89306.1"/>
    </source>
</evidence>
<dbReference type="InterPro" id="IPR036736">
    <property type="entry name" value="ACP-like_sf"/>
</dbReference>
<proteinExistence type="predicted"/>
<name>A0A1Y3XUM7_9ACTN</name>